<dbReference type="InterPro" id="IPR035595">
    <property type="entry name" value="UDP_glycos_trans_CS"/>
</dbReference>
<dbReference type="AlphaFoldDB" id="B9RJL8"/>
<dbReference type="Pfam" id="PF00201">
    <property type="entry name" value="UDPGT"/>
    <property type="match status" value="1"/>
</dbReference>
<dbReference type="InParanoid" id="B9RJL8"/>
<dbReference type="EC" id="2.4.1.-" evidence="10"/>
<keyword evidence="11" id="KW-1133">Transmembrane helix</keyword>
<evidence type="ECO:0000256" key="4">
    <source>
        <dbReference type="ARBA" id="ARBA00022679"/>
    </source>
</evidence>
<keyword evidence="3 9" id="KW-0328">Glycosyltransferase</keyword>
<dbReference type="PANTHER" id="PTHR11926:SF1524">
    <property type="entry name" value="GLYCOSYLTRANSFERASE"/>
    <property type="match status" value="1"/>
</dbReference>
<dbReference type="OrthoDB" id="5835829at2759"/>
<evidence type="ECO:0000256" key="6">
    <source>
        <dbReference type="ARBA" id="ARBA00047606"/>
    </source>
</evidence>
<dbReference type="UniPathway" id="UPA00009"/>
<dbReference type="FunFam" id="3.40.50.2000:FF:000055">
    <property type="entry name" value="Glycosyltransferase"/>
    <property type="match status" value="1"/>
</dbReference>
<evidence type="ECO:0000256" key="10">
    <source>
        <dbReference type="RuleBase" id="RU362057"/>
    </source>
</evidence>
<dbReference type="Proteomes" id="UP000008311">
    <property type="component" value="Unassembled WGS sequence"/>
</dbReference>
<dbReference type="eggNOG" id="KOG1192">
    <property type="taxonomic scope" value="Eukaryota"/>
</dbReference>
<evidence type="ECO:0000256" key="1">
    <source>
        <dbReference type="ARBA" id="ARBA00004935"/>
    </source>
</evidence>
<evidence type="ECO:0000313" key="14">
    <source>
        <dbReference type="Proteomes" id="UP000008311"/>
    </source>
</evidence>
<dbReference type="EMBL" id="EQ973783">
    <property type="protein sequence ID" value="EEF48520.1"/>
    <property type="molecule type" value="Genomic_DNA"/>
</dbReference>
<evidence type="ECO:0000256" key="5">
    <source>
        <dbReference type="ARBA" id="ARBA00022821"/>
    </source>
</evidence>
<comment type="function">
    <text evidence="8">UDP-glucosyltransferase catalyzing in planta synthesis of cyanogenic glucosides. Able to glucosylate acetone cyanohydrin and 2-hydroxy-2-methylbutyronitrile, forming linamarin and lotaustralin. Also accepts, to some extent, a wide range of potential acceptor substrates, including simple alcohols, flavonoids, isoflavonoids and other hydroxynitriles such as p-hydroxymandelonitrile, mandelonitrile, (E)-4-hydroxy-2-methylbut-2-enenitrile and (E)- 2-(hydroxymethyl)but-2-enenitrile.</text>
</comment>
<sequence length="492" mass="55262">MQAKQKERQMGSLCPENLPPHAVCVPFPAQGHINPMLKLAKLLHQKGFHITFVNTEYNHQRLLKSRGPDSLNGLPSFRFETIPDGLPSSENANSTQDVPSLCYSTKRNCLAPFRYLLSKLNNSASSNVPPVTCIVFDCIMSFTLQAGQELGVPVVLFWTASVCGFMAYLHYRPLVEKGFVPLKDASYLTNGYLDTLINWIPGMEGIRLKNLPSFIRTTDPDDIMVNFAIGEVENARNASAVIFNTFDDLEYEVLTHLCSILPNPILTIGPLQLLLQDQVQESVVNSIKSNLWEEQPGCLEWLDSKEPNSVIYVNFGSVTVMTPQQLVEFAWGLANSKKTFLWVIRPDLVTGESAIIPPEFLKETKERGLLANWCPQEEVLMHPSIGGFLTHSGWNSTIESLAGGVPMICWPFFAEQQTNSWFCCNKWCIGMEIDNDANRTEIERLVKELMNSKPGSEVKNKAMEWKMKAEEATSRTGSSYMNLDKMITMVLH</sequence>
<feature type="domain" description="Glycosyltransferase N-terminal" evidence="12">
    <location>
        <begin position="23"/>
        <end position="146"/>
    </location>
</feature>
<dbReference type="Pfam" id="PF26168">
    <property type="entry name" value="Glyco_transf_N"/>
    <property type="match status" value="1"/>
</dbReference>
<dbReference type="GO" id="GO:0050057">
    <property type="term" value="F:linamarin synthase activity"/>
    <property type="evidence" value="ECO:0007669"/>
    <property type="project" value="UniProtKB-EC"/>
</dbReference>
<keyword evidence="11" id="KW-0472">Membrane</keyword>
<name>B9RJL8_RICCO</name>
<dbReference type="InterPro" id="IPR002213">
    <property type="entry name" value="UDP_glucos_trans"/>
</dbReference>
<comment type="catalytic activity">
    <reaction evidence="7">
        <text>2-hydroxy-2-methylpropanenitrile + UDP-alpha-D-glucose = linamarin + UDP + H(+)</text>
        <dbReference type="Rhea" id="RHEA:20009"/>
        <dbReference type="ChEBI" id="CHEBI:15348"/>
        <dbReference type="ChEBI" id="CHEBI:15378"/>
        <dbReference type="ChEBI" id="CHEBI:16441"/>
        <dbReference type="ChEBI" id="CHEBI:58223"/>
        <dbReference type="ChEBI" id="CHEBI:58885"/>
        <dbReference type="EC" id="2.4.1.63"/>
    </reaction>
</comment>
<dbReference type="InterPro" id="IPR058980">
    <property type="entry name" value="Glyco_transf_N"/>
</dbReference>
<comment type="catalytic activity">
    <reaction evidence="6">
        <text>an anthocyanidin + UDP-alpha-D-glucose + H(+) = an anthocyanidin 3-O-beta-D-glucoside + UDP</text>
        <dbReference type="Rhea" id="RHEA:20093"/>
        <dbReference type="ChEBI" id="CHEBI:15378"/>
        <dbReference type="ChEBI" id="CHEBI:16307"/>
        <dbReference type="ChEBI" id="CHEBI:58223"/>
        <dbReference type="ChEBI" id="CHEBI:58885"/>
        <dbReference type="ChEBI" id="CHEBI:143576"/>
        <dbReference type="EC" id="2.4.1.115"/>
    </reaction>
</comment>
<accession>B9RJL8</accession>
<keyword evidence="11" id="KW-0812">Transmembrane</keyword>
<dbReference type="Gene3D" id="3.40.50.2000">
    <property type="entry name" value="Glycogen Phosphorylase B"/>
    <property type="match status" value="2"/>
</dbReference>
<feature type="transmembrane region" description="Helical" evidence="11">
    <location>
        <begin position="150"/>
        <end position="171"/>
    </location>
</feature>
<evidence type="ECO:0000259" key="12">
    <source>
        <dbReference type="Pfam" id="PF26168"/>
    </source>
</evidence>
<keyword evidence="14" id="KW-1185">Reference proteome</keyword>
<protein>
    <recommendedName>
        <fullName evidence="10">Glycosyltransferase</fullName>
        <ecNumber evidence="10">2.4.1.-</ecNumber>
    </recommendedName>
</protein>
<evidence type="ECO:0000256" key="9">
    <source>
        <dbReference type="RuleBase" id="RU003718"/>
    </source>
</evidence>
<gene>
    <name evidence="13" type="ORF">RCOM_1036400</name>
</gene>
<dbReference type="SUPFAM" id="SSF53756">
    <property type="entry name" value="UDP-Glycosyltransferase/glycogen phosphorylase"/>
    <property type="match status" value="1"/>
</dbReference>
<dbReference type="GO" id="GO:0080044">
    <property type="term" value="F:quercetin 7-O-glucosyltransferase activity"/>
    <property type="evidence" value="ECO:0000318"/>
    <property type="project" value="GO_Central"/>
</dbReference>
<evidence type="ECO:0000256" key="7">
    <source>
        <dbReference type="ARBA" id="ARBA00052877"/>
    </source>
</evidence>
<evidence type="ECO:0000256" key="11">
    <source>
        <dbReference type="SAM" id="Phobius"/>
    </source>
</evidence>
<dbReference type="PANTHER" id="PTHR11926">
    <property type="entry name" value="GLUCOSYL/GLUCURONOSYL TRANSFERASES"/>
    <property type="match status" value="1"/>
</dbReference>
<dbReference type="PROSITE" id="PS00375">
    <property type="entry name" value="UDPGT"/>
    <property type="match status" value="1"/>
</dbReference>
<comment type="pathway">
    <text evidence="1">Pigment biosynthesis; anthocyanin biosynthesis.</text>
</comment>
<proteinExistence type="inferred from homology"/>
<organism evidence="13 14">
    <name type="scientific">Ricinus communis</name>
    <name type="common">Castor bean</name>
    <dbReference type="NCBI Taxonomy" id="3988"/>
    <lineage>
        <taxon>Eukaryota</taxon>
        <taxon>Viridiplantae</taxon>
        <taxon>Streptophyta</taxon>
        <taxon>Embryophyta</taxon>
        <taxon>Tracheophyta</taxon>
        <taxon>Spermatophyta</taxon>
        <taxon>Magnoliopsida</taxon>
        <taxon>eudicotyledons</taxon>
        <taxon>Gunneridae</taxon>
        <taxon>Pentapetalae</taxon>
        <taxon>rosids</taxon>
        <taxon>fabids</taxon>
        <taxon>Malpighiales</taxon>
        <taxon>Euphorbiaceae</taxon>
        <taxon>Acalyphoideae</taxon>
        <taxon>Acalypheae</taxon>
        <taxon>Ricinus</taxon>
    </lineage>
</organism>
<comment type="similarity">
    <text evidence="2 9">Belongs to the UDP-glycosyltransferase family.</text>
</comment>
<dbReference type="GO" id="GO:0080043">
    <property type="term" value="F:quercetin 3-O-glucosyltransferase activity"/>
    <property type="evidence" value="ECO:0000318"/>
    <property type="project" value="GO_Central"/>
</dbReference>
<dbReference type="GO" id="GO:0006952">
    <property type="term" value="P:defense response"/>
    <property type="evidence" value="ECO:0007669"/>
    <property type="project" value="UniProtKB-KW"/>
</dbReference>
<dbReference type="FunFam" id="3.40.50.2000:FF:000027">
    <property type="entry name" value="Glycosyltransferase"/>
    <property type="match status" value="1"/>
</dbReference>
<keyword evidence="5" id="KW-0611">Plant defense</keyword>
<reference evidence="14" key="1">
    <citation type="journal article" date="2010" name="Nat. Biotechnol.">
        <title>Draft genome sequence of the oilseed species Ricinus communis.</title>
        <authorList>
            <person name="Chan A.P."/>
            <person name="Crabtree J."/>
            <person name="Zhao Q."/>
            <person name="Lorenzi H."/>
            <person name="Orvis J."/>
            <person name="Puiu D."/>
            <person name="Melake-Berhan A."/>
            <person name="Jones K.M."/>
            <person name="Redman J."/>
            <person name="Chen G."/>
            <person name="Cahoon E.B."/>
            <person name="Gedil M."/>
            <person name="Stanke M."/>
            <person name="Haas B.J."/>
            <person name="Wortman J.R."/>
            <person name="Fraser-Liggett C.M."/>
            <person name="Ravel J."/>
            <person name="Rabinowicz P.D."/>
        </authorList>
    </citation>
    <scope>NUCLEOTIDE SEQUENCE [LARGE SCALE GENOMIC DNA]</scope>
    <source>
        <strain evidence="14">cv. Hale</strain>
    </source>
</reference>
<evidence type="ECO:0000256" key="8">
    <source>
        <dbReference type="ARBA" id="ARBA00056778"/>
    </source>
</evidence>
<evidence type="ECO:0000313" key="13">
    <source>
        <dbReference type="EMBL" id="EEF48520.1"/>
    </source>
</evidence>
<dbReference type="GO" id="GO:0009718">
    <property type="term" value="P:anthocyanin-containing compound biosynthetic process"/>
    <property type="evidence" value="ECO:0007669"/>
    <property type="project" value="UniProtKB-UniPathway"/>
</dbReference>
<dbReference type="GO" id="GO:0005737">
    <property type="term" value="C:cytoplasm"/>
    <property type="evidence" value="ECO:0000318"/>
    <property type="project" value="GO_Central"/>
</dbReference>
<dbReference type="GO" id="GO:0047213">
    <property type="term" value="F:anthocyanidin 3-O-glucosyltransferase activity"/>
    <property type="evidence" value="ECO:0007669"/>
    <property type="project" value="UniProtKB-EC"/>
</dbReference>
<evidence type="ECO:0000256" key="2">
    <source>
        <dbReference type="ARBA" id="ARBA00009995"/>
    </source>
</evidence>
<keyword evidence="4 9" id="KW-0808">Transferase</keyword>
<evidence type="ECO:0000256" key="3">
    <source>
        <dbReference type="ARBA" id="ARBA00022676"/>
    </source>
</evidence>
<dbReference type="CDD" id="cd03784">
    <property type="entry name" value="GT1_Gtf-like"/>
    <property type="match status" value="1"/>
</dbReference>
<dbReference type="KEGG" id="rcu:8281662"/>